<reference evidence="1" key="1">
    <citation type="submission" date="2023-07" db="EMBL/GenBank/DDBJ databases">
        <title>Comparative genomics of wheat-associated soil bacteria to identify genetic determinants of phenazine resistance.</title>
        <authorList>
            <person name="Mouncey N."/>
        </authorList>
    </citation>
    <scope>NUCLEOTIDE SEQUENCE</scope>
    <source>
        <strain evidence="1">V4I22</strain>
    </source>
</reference>
<comment type="caution">
    <text evidence="1">The sequence shown here is derived from an EMBL/GenBank/DDBJ whole genome shotgun (WGS) entry which is preliminary data.</text>
</comment>
<gene>
    <name evidence="1" type="ORF">QFZ22_000683</name>
</gene>
<evidence type="ECO:0000313" key="1">
    <source>
        <dbReference type="EMBL" id="MDQ0904698.1"/>
    </source>
</evidence>
<protein>
    <recommendedName>
        <fullName evidence="3">Helicase-associated domain-containing protein</fullName>
    </recommendedName>
</protein>
<evidence type="ECO:0000313" key="2">
    <source>
        <dbReference type="Proteomes" id="UP001234216"/>
    </source>
</evidence>
<proteinExistence type="predicted"/>
<dbReference type="EMBL" id="JAUSZV010000005">
    <property type="protein sequence ID" value="MDQ0904698.1"/>
    <property type="molecule type" value="Genomic_DNA"/>
</dbReference>
<evidence type="ECO:0008006" key="3">
    <source>
        <dbReference type="Google" id="ProtNLM"/>
    </source>
</evidence>
<organism evidence="1 2">
    <name type="scientific">Streptomyces canus</name>
    <dbReference type="NCBI Taxonomy" id="58343"/>
    <lineage>
        <taxon>Bacteria</taxon>
        <taxon>Bacillati</taxon>
        <taxon>Actinomycetota</taxon>
        <taxon>Actinomycetes</taxon>
        <taxon>Kitasatosporales</taxon>
        <taxon>Streptomycetaceae</taxon>
        <taxon>Streptomyces</taxon>
        <taxon>Streptomyces aurantiacus group</taxon>
    </lineage>
</organism>
<dbReference type="AlphaFoldDB" id="A0AAW8F5D2"/>
<sequence>MTVPRGHVERLEDGTEVRLGVWIMNQKGRRAKLTTDKLTALADLGLNWAES</sequence>
<accession>A0AAW8F5D2</accession>
<name>A0AAW8F5D2_9ACTN</name>
<dbReference type="Proteomes" id="UP001234216">
    <property type="component" value="Unassembled WGS sequence"/>
</dbReference>